<keyword evidence="2" id="KW-1185">Reference proteome</keyword>
<protein>
    <submittedName>
        <fullName evidence="1">Uncharacterized protein</fullName>
    </submittedName>
</protein>
<evidence type="ECO:0000313" key="1">
    <source>
        <dbReference type="EMBL" id="TWE08749.1"/>
    </source>
</evidence>
<sequence>MKHGGKKMISGTYIIQTVPFPRGLVNNPSFDANIAFLLASTYCCPLFFCDPVAPPLTINRAKEKSNHLSVRHSVLEFF</sequence>
<gene>
    <name evidence="1" type="ORF">FB550_101777</name>
</gene>
<organism evidence="1 2">
    <name type="scientific">Neobacillus bataviensis</name>
    <dbReference type="NCBI Taxonomy" id="220685"/>
    <lineage>
        <taxon>Bacteria</taxon>
        <taxon>Bacillati</taxon>
        <taxon>Bacillota</taxon>
        <taxon>Bacilli</taxon>
        <taxon>Bacillales</taxon>
        <taxon>Bacillaceae</taxon>
        <taxon>Neobacillus</taxon>
    </lineage>
</organism>
<comment type="caution">
    <text evidence="1">The sequence shown here is derived from an EMBL/GenBank/DDBJ whole genome shotgun (WGS) entry which is preliminary data.</text>
</comment>
<reference evidence="1 2" key="1">
    <citation type="submission" date="2019-06" db="EMBL/GenBank/DDBJ databases">
        <title>Sorghum-associated microbial communities from plants grown in Nebraska, USA.</title>
        <authorList>
            <person name="Schachtman D."/>
        </authorList>
    </citation>
    <scope>NUCLEOTIDE SEQUENCE [LARGE SCALE GENOMIC DNA]</scope>
    <source>
        <strain evidence="1 2">2482</strain>
    </source>
</reference>
<proteinExistence type="predicted"/>
<dbReference type="Proteomes" id="UP000319671">
    <property type="component" value="Unassembled WGS sequence"/>
</dbReference>
<evidence type="ECO:0000313" key="2">
    <source>
        <dbReference type="Proteomes" id="UP000319671"/>
    </source>
</evidence>
<dbReference type="AlphaFoldDB" id="A0A561DZG7"/>
<name>A0A561DZG7_9BACI</name>
<dbReference type="EMBL" id="VIVN01000001">
    <property type="protein sequence ID" value="TWE08749.1"/>
    <property type="molecule type" value="Genomic_DNA"/>
</dbReference>
<accession>A0A561DZG7</accession>